<evidence type="ECO:0000313" key="3">
    <source>
        <dbReference type="Proteomes" id="UP000027997"/>
    </source>
</evidence>
<sequence length="1110" mass="120597">MQASGSEGGGLSGVVVKDLVNGAYEEASVPRSNDDGSPNGSEKTKINGVSVEAHNPKLKLKNPDSSSPSLEVSSSNSGLDARVCSVSDQAQDKLSLSESSEPSSGVQTDANGNICIYVVEEDDFDIIFEGTYPSDKYCIDEEKGAKKDGSIILKPILLGTQIPDVSQETSASISSDSRQPFDSIVSDSPDDPRYLDSAEMDTVVQADYPESDSGSLVGSYIDLGDEQSFLEPGSSDPELPIAPMLSDTGAVLDGPELQLPLPLLPKGEHDRSVRLSGFELNSNDEMSESDDDVLIDTGSYDFCGVVSGGVGKSPDVETVVTDGPAVVEPLGIGSDNAPLNELDEQQMVHESNELVRSQAGSVSQNLDSEYDAAEPLFLKSEVTEHSSFAAPAMEHLERPIPEDQLSIVTPSSSVDSLEGQGVYGARMECLTSIEIGAVVKKDDPEPYSGNLGESHIEVSDDQLSLEAGSSAPELSTVALSSDTGRAIDKPEGELDKSVRLSDFELDSNDEMFESDDDVLIDTDSYDLCGAISGDVGKSTEIEAIVTDVPEVLEPLSIATENAPLNEMDEQQVVYESNDLVSSQADSFSQNLDFADDAPEPLVSKAEVTEHSSFASPAMGHLERSIPEDQLPTVTPSSSVASLEDQGGDGGRIASWIEVYEEHGKLEVRSLAGSFSEDCSVQSAQSGELDGQGLTEQVGPRAAEPDFYNARELKTDRVVTPMPMASIDSPIEGMGLPLQFSAEQSTLHLVLRLRGNFDPLRLGEGFDQWLQNTEYQPGSGSFSSLSDSSAEDSTYCLSTTSESNNSSMVSSLSGIPSEDDAETESRVSASSSRETLCSSRETLCDDEENVETDLPELKNTLKEPLVASTHSTSESIRALLSQFDPLFESRPDDMSTDCKKTSTLVSGQETLARENTDRLSQPHRRTYLERVSEHKGYKGWLEDHTLESRVPSRWEHSPRGEKLHWYDACWNDTLRSGFDFTEDVRYRCMPVLEYRSELQPMTEKNDAFNYSPVKPEKRVQTEFRKNADIQQYNAFVNDQVAGLNASVEAHKKDKNGLRLSALCAQENQRQEPRFKATNTSLNQIRKQQSGLTYNVNGEELVWRAFETDTSF</sequence>
<organism evidence="2 3">
    <name type="scientific">Endozoicomonas elysicola</name>
    <dbReference type="NCBI Taxonomy" id="305900"/>
    <lineage>
        <taxon>Bacteria</taxon>
        <taxon>Pseudomonadati</taxon>
        <taxon>Pseudomonadota</taxon>
        <taxon>Gammaproteobacteria</taxon>
        <taxon>Oceanospirillales</taxon>
        <taxon>Endozoicomonadaceae</taxon>
        <taxon>Endozoicomonas</taxon>
    </lineage>
</organism>
<proteinExistence type="predicted"/>
<dbReference type="EMBL" id="JOJP01000001">
    <property type="protein sequence ID" value="KEI73002.1"/>
    <property type="molecule type" value="Genomic_DNA"/>
</dbReference>
<gene>
    <name evidence="2" type="ORF">GV64_21820</name>
</gene>
<feature type="compositionally biased region" description="Low complexity" evidence="1">
    <location>
        <begin position="65"/>
        <end position="77"/>
    </location>
</feature>
<keyword evidence="3" id="KW-1185">Reference proteome</keyword>
<comment type="caution">
    <text evidence="2">The sequence shown here is derived from an EMBL/GenBank/DDBJ whole genome shotgun (WGS) entry which is preliminary data.</text>
</comment>
<evidence type="ECO:0000256" key="1">
    <source>
        <dbReference type="SAM" id="MobiDB-lite"/>
    </source>
</evidence>
<feature type="region of interest" description="Disordered" evidence="1">
    <location>
        <begin position="792"/>
        <end position="833"/>
    </location>
</feature>
<feature type="compositionally biased region" description="Polar residues" evidence="1">
    <location>
        <begin position="631"/>
        <end position="640"/>
    </location>
</feature>
<dbReference type="RefSeq" id="WP_020581714.1">
    <property type="nucleotide sequence ID" value="NZ_JOJP01000001.1"/>
</dbReference>
<dbReference type="Proteomes" id="UP000027997">
    <property type="component" value="Unassembled WGS sequence"/>
</dbReference>
<feature type="compositionally biased region" description="Low complexity" evidence="1">
    <location>
        <begin position="792"/>
        <end position="812"/>
    </location>
</feature>
<evidence type="ECO:0000313" key="2">
    <source>
        <dbReference type="EMBL" id="KEI73002.1"/>
    </source>
</evidence>
<feature type="region of interest" description="Disordered" evidence="1">
    <location>
        <begin position="628"/>
        <end position="647"/>
    </location>
</feature>
<feature type="compositionally biased region" description="Polar residues" evidence="1">
    <location>
        <begin position="168"/>
        <end position="180"/>
    </location>
</feature>
<feature type="region of interest" description="Disordered" evidence="1">
    <location>
        <begin position="25"/>
        <end position="109"/>
    </location>
</feature>
<dbReference type="AlphaFoldDB" id="A0A081KFS6"/>
<accession>A0A081KFS6</accession>
<name>A0A081KFS6_9GAMM</name>
<reference evidence="2 3" key="1">
    <citation type="submission" date="2014-06" db="EMBL/GenBank/DDBJ databases">
        <title>Whole Genome Sequences of Three Symbiotic Endozoicomonas Bacteria.</title>
        <authorList>
            <person name="Neave M.J."/>
            <person name="Apprill A."/>
            <person name="Voolstra C.R."/>
        </authorList>
    </citation>
    <scope>NUCLEOTIDE SEQUENCE [LARGE SCALE GENOMIC DNA]</scope>
    <source>
        <strain evidence="2 3">DSM 22380</strain>
    </source>
</reference>
<feature type="region of interest" description="Disordered" evidence="1">
    <location>
        <begin position="168"/>
        <end position="193"/>
    </location>
</feature>
<protein>
    <submittedName>
        <fullName evidence="2">Uncharacterized protein</fullName>
    </submittedName>
</protein>
<feature type="compositionally biased region" description="Low complexity" evidence="1">
    <location>
        <begin position="94"/>
        <end position="104"/>
    </location>
</feature>